<dbReference type="OrthoDB" id="9810449at2"/>
<feature type="active site" description="Nucleophile" evidence="5">
    <location>
        <position position="10"/>
    </location>
</feature>
<organism evidence="8 10">
    <name type="scientific">Lactobacillus jensenii</name>
    <dbReference type="NCBI Taxonomy" id="109790"/>
    <lineage>
        <taxon>Bacteria</taxon>
        <taxon>Bacillati</taxon>
        <taxon>Bacillota</taxon>
        <taxon>Bacilli</taxon>
        <taxon>Lactobacillales</taxon>
        <taxon>Lactobacillaceae</taxon>
        <taxon>Lactobacillus</taxon>
    </lineage>
</organism>
<dbReference type="EMBL" id="VYWW01000010">
    <property type="protein sequence ID" value="KAA9323264.1"/>
    <property type="molecule type" value="Genomic_DNA"/>
</dbReference>
<dbReference type="KEGG" id="lje:BUE77_06915"/>
<dbReference type="PIRSF" id="PIRSF000915">
    <property type="entry name" value="PGP-type_phosphatase"/>
    <property type="match status" value="1"/>
</dbReference>
<dbReference type="InterPro" id="IPR036412">
    <property type="entry name" value="HAD-like_sf"/>
</dbReference>
<comment type="similarity">
    <text evidence="1">Belongs to the HAD-like hydrolase superfamily. NagD family.</text>
</comment>
<proteinExistence type="inferred from homology"/>
<dbReference type="PANTHER" id="PTHR19288:SF46">
    <property type="entry name" value="HALOACID DEHALOGENASE-LIKE HYDROLASE DOMAIN-CONTAINING PROTEIN 2"/>
    <property type="match status" value="1"/>
</dbReference>
<dbReference type="Proteomes" id="UP001385848">
    <property type="component" value="Unassembled WGS sequence"/>
</dbReference>
<evidence type="ECO:0000256" key="3">
    <source>
        <dbReference type="ARBA" id="ARBA00022801"/>
    </source>
</evidence>
<dbReference type="Pfam" id="PF13344">
    <property type="entry name" value="Hydrolase_6"/>
    <property type="match status" value="1"/>
</dbReference>
<keyword evidence="11" id="KW-1185">Reference proteome</keyword>
<dbReference type="Gene3D" id="3.40.50.1000">
    <property type="entry name" value="HAD superfamily/HAD-like"/>
    <property type="match status" value="2"/>
</dbReference>
<dbReference type="NCBIfam" id="TIGR01457">
    <property type="entry name" value="HAD-SF-IIA-hyp2"/>
    <property type="match status" value="1"/>
</dbReference>
<protein>
    <submittedName>
        <fullName evidence="8">TIGR01457 family HAD-type hydrolase</fullName>
    </submittedName>
</protein>
<dbReference type="AlphaFoldDB" id="A0A5N1IEK2"/>
<dbReference type="GO" id="GO:0046872">
    <property type="term" value="F:metal ion binding"/>
    <property type="evidence" value="ECO:0007669"/>
    <property type="project" value="UniProtKB-KW"/>
</dbReference>
<evidence type="ECO:0000313" key="10">
    <source>
        <dbReference type="Proteomes" id="UP000327236"/>
    </source>
</evidence>
<reference evidence="9 11" key="2">
    <citation type="submission" date="2024-04" db="EMBL/GenBank/DDBJ databases">
        <title>Three lactobacilli isolated from voided urine samples from females with type 2 diabetes.</title>
        <authorList>
            <person name="Kula A."/>
            <person name="Stegman N."/>
            <person name="Putonti C."/>
        </authorList>
    </citation>
    <scope>NUCLEOTIDE SEQUENCE [LARGE SCALE GENOMIC DNA]</scope>
    <source>
        <strain evidence="9 11">1855</strain>
    </source>
</reference>
<evidence type="ECO:0000256" key="6">
    <source>
        <dbReference type="PIRSR" id="PIRSR000915-2"/>
    </source>
</evidence>
<comment type="caution">
    <text evidence="8">The sequence shown here is derived from an EMBL/GenBank/DDBJ whole genome shotgun (WGS) entry which is preliminary data.</text>
</comment>
<dbReference type="GeneID" id="31743445"/>
<dbReference type="InterPro" id="IPR006357">
    <property type="entry name" value="HAD-SF_hydro_IIA"/>
</dbReference>
<evidence type="ECO:0000256" key="1">
    <source>
        <dbReference type="ARBA" id="ARBA00006696"/>
    </source>
</evidence>
<dbReference type="SFLD" id="SFLDS00003">
    <property type="entry name" value="Haloacid_Dehalogenase"/>
    <property type="match status" value="1"/>
</dbReference>
<dbReference type="GO" id="GO:0016791">
    <property type="term" value="F:phosphatase activity"/>
    <property type="evidence" value="ECO:0007669"/>
    <property type="project" value="TreeGrafter"/>
</dbReference>
<reference evidence="8 10" key="1">
    <citation type="submission" date="2019-09" db="EMBL/GenBank/DDBJ databases">
        <title>Draft genome sequence assemblies of isolates from the urinary tract.</title>
        <authorList>
            <person name="Mores C.R."/>
            <person name="Putonti C."/>
            <person name="Wolfe A.J."/>
        </authorList>
    </citation>
    <scope>NUCLEOTIDE SEQUENCE [LARGE SCALE GENOMIC DNA]</scope>
    <source>
        <strain evidence="8 10">UMB246</strain>
    </source>
</reference>
<feature type="active site" description="Proton donor" evidence="5">
    <location>
        <position position="12"/>
    </location>
</feature>
<dbReference type="SFLD" id="SFLDG01139">
    <property type="entry name" value="C2.A:_Pyridoxal_Phosphate_Phos"/>
    <property type="match status" value="1"/>
</dbReference>
<dbReference type="SUPFAM" id="SSF56784">
    <property type="entry name" value="HAD-like"/>
    <property type="match status" value="1"/>
</dbReference>
<dbReference type="PANTHER" id="PTHR19288">
    <property type="entry name" value="4-NITROPHENYLPHOSPHATASE-RELATED"/>
    <property type="match status" value="1"/>
</dbReference>
<feature type="binding site" evidence="7">
    <location>
        <position position="12"/>
    </location>
    <ligand>
        <name>Mg(2+)</name>
        <dbReference type="ChEBI" id="CHEBI:18420"/>
    </ligand>
</feature>
<feature type="binding site" evidence="6">
    <location>
        <position position="182"/>
    </location>
    <ligand>
        <name>substrate</name>
    </ligand>
</feature>
<dbReference type="InterPro" id="IPR006354">
    <property type="entry name" value="HAD-SF_hydro_IIA_hyp1"/>
</dbReference>
<sequence length="254" mass="28433">MKQYQLFLIDLDGTIYRGKDTIESGVNFVKRLQEKQLDYIFLTNNTTRTPQMVVDKLAGHGVKTDIQHIYTPCMATSSYILSEKKTAKVYIIGQIGLWNELLSHPEISFDDQNPDYVVVGMDTDLTYHKIRTAVRHIRNGAKFIGTNSDLNLPSGDELLPGNGSVCKMIEVASGQKPLFIGKPSNIIVDKLLERSPYSKQDCLIVGDNYLTDIHAGFNSGVDSLLTLTGVNKREDISGKRQPSYVVDNLDEFEL</sequence>
<gene>
    <name evidence="9" type="ORF">AAC431_04145</name>
    <name evidence="8" type="ORF">F6H94_03440</name>
</gene>
<dbReference type="NCBIfam" id="TIGR01460">
    <property type="entry name" value="HAD-SF-IIA"/>
    <property type="match status" value="1"/>
</dbReference>
<evidence type="ECO:0000313" key="8">
    <source>
        <dbReference type="EMBL" id="KAA9323264.1"/>
    </source>
</evidence>
<evidence type="ECO:0000256" key="5">
    <source>
        <dbReference type="PIRSR" id="PIRSR000915-1"/>
    </source>
</evidence>
<dbReference type="EMBL" id="JBBVUL010000006">
    <property type="protein sequence ID" value="MEL0565116.1"/>
    <property type="molecule type" value="Genomic_DNA"/>
</dbReference>
<evidence type="ECO:0000256" key="4">
    <source>
        <dbReference type="ARBA" id="ARBA00022842"/>
    </source>
</evidence>
<accession>A0A5N1IEK2</accession>
<evidence type="ECO:0000256" key="7">
    <source>
        <dbReference type="PIRSR" id="PIRSR000915-3"/>
    </source>
</evidence>
<dbReference type="CDD" id="cd07530">
    <property type="entry name" value="HAD_Pase_UmpH-like"/>
    <property type="match status" value="1"/>
</dbReference>
<dbReference type="GO" id="GO:0005737">
    <property type="term" value="C:cytoplasm"/>
    <property type="evidence" value="ECO:0007669"/>
    <property type="project" value="TreeGrafter"/>
</dbReference>
<dbReference type="Proteomes" id="UP000327236">
    <property type="component" value="Unassembled WGS sequence"/>
</dbReference>
<evidence type="ECO:0000256" key="2">
    <source>
        <dbReference type="ARBA" id="ARBA00022723"/>
    </source>
</evidence>
<dbReference type="InterPro" id="IPR023214">
    <property type="entry name" value="HAD_sf"/>
</dbReference>
<evidence type="ECO:0000313" key="9">
    <source>
        <dbReference type="EMBL" id="MEL0565116.1"/>
    </source>
</evidence>
<comment type="cofactor">
    <cofactor evidence="7">
        <name>Mg(2+)</name>
        <dbReference type="ChEBI" id="CHEBI:18420"/>
    </cofactor>
    <text evidence="7">Divalent metal ions. Mg(2+) is the most effective.</text>
</comment>
<feature type="binding site" evidence="7">
    <location>
        <position position="207"/>
    </location>
    <ligand>
        <name>Mg(2+)</name>
        <dbReference type="ChEBI" id="CHEBI:18420"/>
    </ligand>
</feature>
<dbReference type="RefSeq" id="WP_006588246.1">
    <property type="nucleotide sequence ID" value="NZ_CATOUV010000001.1"/>
</dbReference>
<keyword evidence="3 8" id="KW-0378">Hydrolase</keyword>
<keyword evidence="4 7" id="KW-0460">Magnesium</keyword>
<keyword evidence="2 7" id="KW-0479">Metal-binding</keyword>
<dbReference type="Pfam" id="PF13242">
    <property type="entry name" value="Hydrolase_like"/>
    <property type="match status" value="1"/>
</dbReference>
<evidence type="ECO:0000313" key="11">
    <source>
        <dbReference type="Proteomes" id="UP001385848"/>
    </source>
</evidence>
<feature type="binding site" evidence="7">
    <location>
        <position position="10"/>
    </location>
    <ligand>
        <name>Mg(2+)</name>
        <dbReference type="ChEBI" id="CHEBI:18420"/>
    </ligand>
</feature>
<name>A0A5N1IEK2_LACJE</name>